<evidence type="ECO:0000313" key="3">
    <source>
        <dbReference type="Proteomes" id="UP000247498"/>
    </source>
</evidence>
<feature type="non-terminal residue" evidence="2">
    <location>
        <position position="1"/>
    </location>
</feature>
<feature type="region of interest" description="Disordered" evidence="1">
    <location>
        <begin position="61"/>
        <end position="134"/>
    </location>
</feature>
<evidence type="ECO:0000313" key="2">
    <source>
        <dbReference type="EMBL" id="GBF97620.1"/>
    </source>
</evidence>
<gene>
    <name evidence="2" type="ORF">Rsub_10496</name>
</gene>
<evidence type="ECO:0000256" key="1">
    <source>
        <dbReference type="SAM" id="MobiDB-lite"/>
    </source>
</evidence>
<protein>
    <submittedName>
        <fullName evidence="2">Uncharacterized protein</fullName>
    </submittedName>
</protein>
<dbReference type="EMBL" id="BDRX01000104">
    <property type="protein sequence ID" value="GBF97620.1"/>
    <property type="molecule type" value="Genomic_DNA"/>
</dbReference>
<proteinExistence type="predicted"/>
<dbReference type="AlphaFoldDB" id="A0A2V0PIA2"/>
<reference evidence="2 3" key="1">
    <citation type="journal article" date="2018" name="Sci. Rep.">
        <title>Raphidocelis subcapitata (=Pseudokirchneriella subcapitata) provides an insight into genome evolution and environmental adaptations in the Sphaeropleales.</title>
        <authorList>
            <person name="Suzuki S."/>
            <person name="Yamaguchi H."/>
            <person name="Nakajima N."/>
            <person name="Kawachi M."/>
        </authorList>
    </citation>
    <scope>NUCLEOTIDE SEQUENCE [LARGE SCALE GENOMIC DNA]</scope>
    <source>
        <strain evidence="2 3">NIES-35</strain>
    </source>
</reference>
<organism evidence="2 3">
    <name type="scientific">Raphidocelis subcapitata</name>
    <dbReference type="NCBI Taxonomy" id="307507"/>
    <lineage>
        <taxon>Eukaryota</taxon>
        <taxon>Viridiplantae</taxon>
        <taxon>Chlorophyta</taxon>
        <taxon>core chlorophytes</taxon>
        <taxon>Chlorophyceae</taxon>
        <taxon>CS clade</taxon>
        <taxon>Sphaeropleales</taxon>
        <taxon>Selenastraceae</taxon>
        <taxon>Raphidocelis</taxon>
    </lineage>
</organism>
<keyword evidence="3" id="KW-1185">Reference proteome</keyword>
<dbReference type="InParanoid" id="A0A2V0PIA2"/>
<name>A0A2V0PIA2_9CHLO</name>
<feature type="compositionally biased region" description="Gly residues" evidence="1">
    <location>
        <begin position="106"/>
        <end position="123"/>
    </location>
</feature>
<comment type="caution">
    <text evidence="2">The sequence shown here is derived from an EMBL/GenBank/DDBJ whole genome shotgun (WGS) entry which is preliminary data.</text>
</comment>
<dbReference type="Proteomes" id="UP000247498">
    <property type="component" value="Unassembled WGS sequence"/>
</dbReference>
<feature type="compositionally biased region" description="Basic and acidic residues" evidence="1">
    <location>
        <begin position="124"/>
        <end position="134"/>
    </location>
</feature>
<sequence length="483" mass="48355">CAGAAAESPPYNPICVELLDAPPYAMAGLPLSFTIRVTSRGGATPESTVAVWSNNGQQVQCEPLGPPPPAPDATYRLPPLPPDGSVDIRATVVPGTPASSRRGGARSAGGGDGDGDGGGGGSGSEREGGEEGDEGKAVLRVLVDPNCTVSPVSDSEEMWGNQRTAQYGLLPPGPLPALQAAAVRLPGGPRVFAAAAPPRPVAGAKFSATFWVRNDGPEPILPNSVRLEVFNARPEGLYQTDCDAFGDGGGSVPPLAPGESGAVVVSGITAAEPAPPGGGGAPPRLVAVIDAGCATAAAKLPGRRVEFEYEPLPWASPVVEPAAAAAGAGAGGAVGPEAGRFSAKTAATGGGGWGGALKVEKARPKAGGGRKLRLRLEVANTGGGGGQAGAVGTVYVWLRRLEPGQEAWPYFGGAPCAYSGFNASAPFQSRWVSPGKSRSLRLRVPTPAEAGRYLVSAVPDGVCGTAAAGYVTLVPAYAEVEVI</sequence>
<accession>A0A2V0PIA2</accession>